<feature type="coiled-coil region" evidence="11">
    <location>
        <begin position="253"/>
        <end position="287"/>
    </location>
</feature>
<evidence type="ECO:0008006" key="15">
    <source>
        <dbReference type="Google" id="ProtNLM"/>
    </source>
</evidence>
<proteinExistence type="inferred from homology"/>
<accession>A0A480APJ5</accession>
<dbReference type="PANTHER" id="PTHR46494:SF3">
    <property type="entry name" value="ZINC TRANSPORT PROTEIN ZNTB"/>
    <property type="match status" value="1"/>
</dbReference>
<keyword evidence="8 12" id="KW-1133">Transmembrane helix</keyword>
<dbReference type="AlphaFoldDB" id="A0A480APJ5"/>
<evidence type="ECO:0000256" key="8">
    <source>
        <dbReference type="ARBA" id="ARBA00022989"/>
    </source>
</evidence>
<evidence type="ECO:0000256" key="1">
    <source>
        <dbReference type="ARBA" id="ARBA00004651"/>
    </source>
</evidence>
<dbReference type="GO" id="GO:0005886">
    <property type="term" value="C:plasma membrane"/>
    <property type="evidence" value="ECO:0007669"/>
    <property type="project" value="UniProtKB-SubCell"/>
</dbReference>
<feature type="transmembrane region" description="Helical" evidence="12">
    <location>
        <begin position="327"/>
        <end position="348"/>
    </location>
</feature>
<dbReference type="InterPro" id="IPR045863">
    <property type="entry name" value="CorA_TM1_TM2"/>
</dbReference>
<feature type="transmembrane region" description="Helical" evidence="12">
    <location>
        <begin position="293"/>
        <end position="315"/>
    </location>
</feature>
<reference evidence="14" key="1">
    <citation type="submission" date="2019-03" db="EMBL/GenBank/DDBJ databases">
        <title>Aquabacterium pictum sp.nov., the first bacteriochlorophyll a-containing freshwater bacterium in the genus Aquabacterium of the class Betaproteobacteria.</title>
        <authorList>
            <person name="Hirose S."/>
            <person name="Tank M."/>
            <person name="Hara E."/>
            <person name="Tamaki H."/>
            <person name="Takaichi S."/>
            <person name="Haruta S."/>
            <person name="Hanada S."/>
        </authorList>
    </citation>
    <scope>NUCLEOTIDE SEQUENCE [LARGE SCALE GENOMIC DNA]</scope>
    <source>
        <strain evidence="14">W35</strain>
    </source>
</reference>
<dbReference type="PANTHER" id="PTHR46494">
    <property type="entry name" value="CORA FAMILY METAL ION TRANSPORTER (EUROFUNG)"/>
    <property type="match status" value="1"/>
</dbReference>
<evidence type="ECO:0000256" key="5">
    <source>
        <dbReference type="ARBA" id="ARBA00022519"/>
    </source>
</evidence>
<keyword evidence="7" id="KW-0862">Zinc</keyword>
<evidence type="ECO:0000313" key="14">
    <source>
        <dbReference type="Proteomes" id="UP000301751"/>
    </source>
</evidence>
<evidence type="ECO:0000256" key="3">
    <source>
        <dbReference type="ARBA" id="ARBA00022448"/>
    </source>
</evidence>
<keyword evidence="4" id="KW-1003">Cell membrane</keyword>
<dbReference type="Gene3D" id="3.30.460.20">
    <property type="entry name" value="CorA soluble domain-like"/>
    <property type="match status" value="1"/>
</dbReference>
<organism evidence="13 14">
    <name type="scientific">Pseudaquabacterium pictum</name>
    <dbReference type="NCBI Taxonomy" id="2315236"/>
    <lineage>
        <taxon>Bacteria</taxon>
        <taxon>Pseudomonadati</taxon>
        <taxon>Pseudomonadota</taxon>
        <taxon>Betaproteobacteria</taxon>
        <taxon>Burkholderiales</taxon>
        <taxon>Sphaerotilaceae</taxon>
        <taxon>Pseudaquabacterium</taxon>
    </lineage>
</organism>
<evidence type="ECO:0000313" key="13">
    <source>
        <dbReference type="EMBL" id="GCL62926.1"/>
    </source>
</evidence>
<dbReference type="Proteomes" id="UP000301751">
    <property type="component" value="Unassembled WGS sequence"/>
</dbReference>
<keyword evidence="10 12" id="KW-0472">Membrane</keyword>
<evidence type="ECO:0000256" key="11">
    <source>
        <dbReference type="SAM" id="Coils"/>
    </source>
</evidence>
<keyword evidence="6 12" id="KW-0812">Transmembrane</keyword>
<dbReference type="CDD" id="cd12834">
    <property type="entry name" value="ZntB_u1"/>
    <property type="match status" value="1"/>
</dbReference>
<gene>
    <name evidence="13" type="ORF">AQPW35_20070</name>
</gene>
<name>A0A480APJ5_9BURK</name>
<evidence type="ECO:0000256" key="10">
    <source>
        <dbReference type="ARBA" id="ARBA00023136"/>
    </source>
</evidence>
<evidence type="ECO:0000256" key="9">
    <source>
        <dbReference type="ARBA" id="ARBA00023065"/>
    </source>
</evidence>
<dbReference type="SUPFAM" id="SSF143865">
    <property type="entry name" value="CorA soluble domain-like"/>
    <property type="match status" value="1"/>
</dbReference>
<dbReference type="GO" id="GO:0050897">
    <property type="term" value="F:cobalt ion binding"/>
    <property type="evidence" value="ECO:0007669"/>
    <property type="project" value="TreeGrafter"/>
</dbReference>
<keyword evidence="5" id="KW-0997">Cell inner membrane</keyword>
<dbReference type="OrthoDB" id="9803484at2"/>
<keyword evidence="14" id="KW-1185">Reference proteome</keyword>
<comment type="caution">
    <text evidence="13">The sequence shown here is derived from an EMBL/GenBank/DDBJ whole genome shotgun (WGS) entry which is preliminary data.</text>
</comment>
<comment type="similarity">
    <text evidence="2">Belongs to the CorA metal ion transporter (MIT) (TC 1.A.35) family.</text>
</comment>
<dbReference type="GO" id="GO:0015087">
    <property type="term" value="F:cobalt ion transmembrane transporter activity"/>
    <property type="evidence" value="ECO:0007669"/>
    <property type="project" value="TreeGrafter"/>
</dbReference>
<keyword evidence="11" id="KW-0175">Coiled coil</keyword>
<keyword evidence="3" id="KW-0813">Transport</keyword>
<evidence type="ECO:0000256" key="7">
    <source>
        <dbReference type="ARBA" id="ARBA00022833"/>
    </source>
</evidence>
<evidence type="ECO:0000256" key="4">
    <source>
        <dbReference type="ARBA" id="ARBA00022475"/>
    </source>
</evidence>
<evidence type="ECO:0000256" key="12">
    <source>
        <dbReference type="SAM" id="Phobius"/>
    </source>
</evidence>
<evidence type="ECO:0000256" key="6">
    <source>
        <dbReference type="ARBA" id="ARBA00022692"/>
    </source>
</evidence>
<comment type="subcellular location">
    <subcellularLocation>
        <location evidence="1">Cell membrane</location>
        <topology evidence="1">Multi-pass membrane protein</topology>
    </subcellularLocation>
</comment>
<keyword evidence="9" id="KW-0406">Ion transport</keyword>
<dbReference type="GO" id="GO:0000287">
    <property type="term" value="F:magnesium ion binding"/>
    <property type="evidence" value="ECO:0007669"/>
    <property type="project" value="TreeGrafter"/>
</dbReference>
<dbReference type="EMBL" id="BJCL01000004">
    <property type="protein sequence ID" value="GCL62926.1"/>
    <property type="molecule type" value="Genomic_DNA"/>
</dbReference>
<dbReference type="SUPFAM" id="SSF144083">
    <property type="entry name" value="Magnesium transport protein CorA, transmembrane region"/>
    <property type="match status" value="1"/>
</dbReference>
<dbReference type="Gene3D" id="1.20.58.340">
    <property type="entry name" value="Magnesium transport protein CorA, transmembrane region"/>
    <property type="match status" value="2"/>
</dbReference>
<sequence>MPDRPLPPLQPQATLAVTAGAYGSDRHGLVSGFHFSAGQAGRALSLDEALGCLAAPAEARAPDDFLWLHFNLSDASAEAWMQAHLPLPAEFFDALHEGSRSTRIEDAADHLVAVVNDVAFEFSFEPSEIASLWLAVHPRLVVSARTQPLRSVDRLRQAVKDGTRFGSPVALLNHLLHDQGDVLVRIVRDATLQVDAVEDNLQRGQFRVQRAALGKLRRVLVRLQRLLAPEPGALFRLLRQPPPWLDADDLDALRQATEEFSLVLRDLAALQERIKLLQEEITAQVAEQTNRSLFTLTVVTVLALPINIIAGLLGMNVGGIPLADSPHGFLTIALIVLSFTVVAGWLAFRRRS</sequence>
<dbReference type="Pfam" id="PF01544">
    <property type="entry name" value="CorA"/>
    <property type="match status" value="1"/>
</dbReference>
<dbReference type="InterPro" id="IPR002523">
    <property type="entry name" value="MgTranspt_CorA/ZnTranspt_ZntB"/>
</dbReference>
<dbReference type="InterPro" id="IPR045861">
    <property type="entry name" value="CorA_cytoplasmic_dom"/>
</dbReference>
<protein>
    <recommendedName>
        <fullName evidence="15">Magnesium transporter CorA</fullName>
    </recommendedName>
</protein>
<evidence type="ECO:0000256" key="2">
    <source>
        <dbReference type="ARBA" id="ARBA00009765"/>
    </source>
</evidence>
<dbReference type="GO" id="GO:0015095">
    <property type="term" value="F:magnesium ion transmembrane transporter activity"/>
    <property type="evidence" value="ECO:0007669"/>
    <property type="project" value="TreeGrafter"/>
</dbReference>
<dbReference type="RefSeq" id="WP_137732682.1">
    <property type="nucleotide sequence ID" value="NZ_BJCL01000004.1"/>
</dbReference>